<evidence type="ECO:0000256" key="1">
    <source>
        <dbReference type="SAM" id="Phobius"/>
    </source>
</evidence>
<proteinExistence type="predicted"/>
<reference evidence="3" key="1">
    <citation type="submission" date="2022-11" db="UniProtKB">
        <authorList>
            <consortium name="WormBaseParasite"/>
        </authorList>
    </citation>
    <scope>IDENTIFICATION</scope>
</reference>
<sequence>MMDDLVALRDRFIIRRWSLNGRGLFSPDVRRKIGIGREVWGGVDGQKIVGRRSSGEERREVRDVSICGNQGHWSFILLLVFRIYLALVVAVNSVVDLRMF</sequence>
<keyword evidence="1" id="KW-0812">Transmembrane</keyword>
<dbReference type="WBParaSite" id="sdigi.contig75.g3695.t1">
    <property type="protein sequence ID" value="sdigi.contig75.g3695.t1"/>
    <property type="gene ID" value="sdigi.contig75.g3695"/>
</dbReference>
<protein>
    <submittedName>
        <fullName evidence="3">Uncharacterized protein</fullName>
    </submittedName>
</protein>
<dbReference type="AlphaFoldDB" id="A0A915Q6Y5"/>
<name>A0A915Q6Y5_9BILA</name>
<keyword evidence="2" id="KW-1185">Reference proteome</keyword>
<evidence type="ECO:0000313" key="2">
    <source>
        <dbReference type="Proteomes" id="UP000887581"/>
    </source>
</evidence>
<keyword evidence="1" id="KW-1133">Transmembrane helix</keyword>
<keyword evidence="1" id="KW-0472">Membrane</keyword>
<accession>A0A915Q6Y5</accession>
<feature type="transmembrane region" description="Helical" evidence="1">
    <location>
        <begin position="73"/>
        <end position="95"/>
    </location>
</feature>
<organism evidence="2 3">
    <name type="scientific">Setaria digitata</name>
    <dbReference type="NCBI Taxonomy" id="48799"/>
    <lineage>
        <taxon>Eukaryota</taxon>
        <taxon>Metazoa</taxon>
        <taxon>Ecdysozoa</taxon>
        <taxon>Nematoda</taxon>
        <taxon>Chromadorea</taxon>
        <taxon>Rhabditida</taxon>
        <taxon>Spirurina</taxon>
        <taxon>Spiruromorpha</taxon>
        <taxon>Filarioidea</taxon>
        <taxon>Setariidae</taxon>
        <taxon>Setaria</taxon>
    </lineage>
</organism>
<evidence type="ECO:0000313" key="3">
    <source>
        <dbReference type="WBParaSite" id="sdigi.contig75.g3695.t1"/>
    </source>
</evidence>
<dbReference type="Proteomes" id="UP000887581">
    <property type="component" value="Unplaced"/>
</dbReference>